<dbReference type="InterPro" id="IPR037045">
    <property type="entry name" value="S8pro/Inhibitor_I9_sf"/>
</dbReference>
<dbReference type="GO" id="GO:0004252">
    <property type="term" value="F:serine-type endopeptidase activity"/>
    <property type="evidence" value="ECO:0007669"/>
    <property type="project" value="UniProtKB-UniRule"/>
</dbReference>
<dbReference type="InterPro" id="IPR010259">
    <property type="entry name" value="S8pro/Inhibitor_I9"/>
</dbReference>
<keyword evidence="3 8" id="KW-0732">Signal</keyword>
<dbReference type="InterPro" id="IPR022398">
    <property type="entry name" value="Peptidase_S8_His-AS"/>
</dbReference>
<dbReference type="PANTHER" id="PTHR43806">
    <property type="entry name" value="PEPTIDASE S8"/>
    <property type="match status" value="1"/>
</dbReference>
<feature type="domain" description="Inhibitor I9" evidence="10">
    <location>
        <begin position="31"/>
        <end position="99"/>
    </location>
</feature>
<dbReference type="FunFam" id="3.40.50.200:FF:000014">
    <property type="entry name" value="Proteinase K"/>
    <property type="match status" value="1"/>
</dbReference>
<feature type="active site" description="Charge relay system" evidence="6">
    <location>
        <position position="329"/>
    </location>
</feature>
<dbReference type="GO" id="GO:0006508">
    <property type="term" value="P:proteolysis"/>
    <property type="evidence" value="ECO:0007669"/>
    <property type="project" value="UniProtKB-KW"/>
</dbReference>
<feature type="chain" id="PRO_5040480400" evidence="8">
    <location>
        <begin position="16"/>
        <end position="390"/>
    </location>
</feature>
<evidence type="ECO:0000256" key="2">
    <source>
        <dbReference type="ARBA" id="ARBA00022670"/>
    </source>
</evidence>
<dbReference type="Pfam" id="PF05922">
    <property type="entry name" value="Inhibitor_I9"/>
    <property type="match status" value="1"/>
</dbReference>
<evidence type="ECO:0000313" key="12">
    <source>
        <dbReference type="Proteomes" id="UP000758155"/>
    </source>
</evidence>
<keyword evidence="12" id="KW-1185">Reference proteome</keyword>
<keyword evidence="4 6" id="KW-0378">Hydrolase</keyword>
<accession>A0A9P4WXU4</accession>
<dbReference type="EMBL" id="SWKV01000009">
    <property type="protein sequence ID" value="KAF3044399.1"/>
    <property type="molecule type" value="Genomic_DNA"/>
</dbReference>
<dbReference type="Gene3D" id="3.40.50.200">
    <property type="entry name" value="Peptidase S8/S53 domain"/>
    <property type="match status" value="1"/>
</dbReference>
<feature type="domain" description="Peptidase S8/S53" evidence="9">
    <location>
        <begin position="134"/>
        <end position="346"/>
    </location>
</feature>
<dbReference type="PROSITE" id="PS00138">
    <property type="entry name" value="SUBTILASE_SER"/>
    <property type="match status" value="1"/>
</dbReference>
<dbReference type="Gene3D" id="3.30.70.80">
    <property type="entry name" value="Peptidase S8 propeptide/proteinase inhibitor I9"/>
    <property type="match status" value="1"/>
</dbReference>
<evidence type="ECO:0000256" key="4">
    <source>
        <dbReference type="ARBA" id="ARBA00022801"/>
    </source>
</evidence>
<evidence type="ECO:0000313" key="11">
    <source>
        <dbReference type="EMBL" id="KAF3044399.1"/>
    </source>
</evidence>
<dbReference type="PRINTS" id="PR00723">
    <property type="entry name" value="SUBTILISIN"/>
</dbReference>
<sequence length="390" mass="40731">MRFIELLTILPVSLAAPLLQVEQGTTVVSGQYIIKLKYDETAVSASTVEALTRSLSTPPKFEYSLSGFHGFAGTLSNAELAKLQASEHAEYIQPDVKIYTFDLVYQTPAPWGLSRISNKLPGNNTCIFDDSAGEGVCAYVIDTGIFVEHPDLEERAIRLANFSEEEGDEDGEGHGTHVAGTIGSLIYGVAKKTQLFAVKVLDSYGSGTTSGIIAGIDFVAKDAKTRNCPRGAVANLSLCGRKNTPTNQAAATAVASGDFMAVAAGNDGVDARYTSPASEPTVCTVGATATNDSMPHWSNYGSFVDVLAPGANITSLDNLGGTAEHSGTSMATPHVTGLAAYLLALQSGTTKDLCERIARLGLDGVVKGVPTGTPNMLANNGALASSSTRR</sequence>
<dbReference type="OrthoDB" id="206201at2759"/>
<feature type="active site" description="Charge relay system" evidence="6">
    <location>
        <position position="174"/>
    </location>
</feature>
<dbReference type="SUPFAM" id="SSF52743">
    <property type="entry name" value="Subtilisin-like"/>
    <property type="match status" value="1"/>
</dbReference>
<protein>
    <submittedName>
        <fullName evidence="11">Subtilisin-like serine protease</fullName>
    </submittedName>
</protein>
<dbReference type="Proteomes" id="UP000758155">
    <property type="component" value="Unassembled WGS sequence"/>
</dbReference>
<dbReference type="InterPro" id="IPR034193">
    <property type="entry name" value="PCSK9_ProteinaseK-like"/>
</dbReference>
<evidence type="ECO:0000256" key="7">
    <source>
        <dbReference type="RuleBase" id="RU003355"/>
    </source>
</evidence>
<evidence type="ECO:0000256" key="5">
    <source>
        <dbReference type="ARBA" id="ARBA00022825"/>
    </source>
</evidence>
<dbReference type="PROSITE" id="PS00136">
    <property type="entry name" value="SUBTILASE_ASP"/>
    <property type="match status" value="1"/>
</dbReference>
<evidence type="ECO:0000256" key="6">
    <source>
        <dbReference type="PROSITE-ProRule" id="PRU01240"/>
    </source>
</evidence>
<keyword evidence="5 6" id="KW-0720">Serine protease</keyword>
<evidence type="ECO:0000259" key="9">
    <source>
        <dbReference type="Pfam" id="PF00082"/>
    </source>
</evidence>
<evidence type="ECO:0000256" key="3">
    <source>
        <dbReference type="ARBA" id="ARBA00022729"/>
    </source>
</evidence>
<dbReference type="PANTHER" id="PTHR43806:SF58">
    <property type="entry name" value="ALKALINE PROTEASE 1-RELATED"/>
    <property type="match status" value="1"/>
</dbReference>
<dbReference type="InterPro" id="IPR036852">
    <property type="entry name" value="Peptidase_S8/S53_dom_sf"/>
</dbReference>
<organism evidence="11 12">
    <name type="scientific">Didymella heteroderae</name>
    <dbReference type="NCBI Taxonomy" id="1769908"/>
    <lineage>
        <taxon>Eukaryota</taxon>
        <taxon>Fungi</taxon>
        <taxon>Dikarya</taxon>
        <taxon>Ascomycota</taxon>
        <taxon>Pezizomycotina</taxon>
        <taxon>Dothideomycetes</taxon>
        <taxon>Pleosporomycetidae</taxon>
        <taxon>Pleosporales</taxon>
        <taxon>Pleosporineae</taxon>
        <taxon>Didymellaceae</taxon>
        <taxon>Didymella</taxon>
    </lineage>
</organism>
<feature type="active site" description="Charge relay system" evidence="6">
    <location>
        <position position="142"/>
    </location>
</feature>
<evidence type="ECO:0000256" key="8">
    <source>
        <dbReference type="SAM" id="SignalP"/>
    </source>
</evidence>
<dbReference type="SUPFAM" id="SSF54897">
    <property type="entry name" value="Protease propeptides/inhibitors"/>
    <property type="match status" value="1"/>
</dbReference>
<dbReference type="InterPro" id="IPR023827">
    <property type="entry name" value="Peptidase_S8_Asp-AS"/>
</dbReference>
<dbReference type="InterPro" id="IPR050131">
    <property type="entry name" value="Peptidase_S8_subtilisin-like"/>
</dbReference>
<evidence type="ECO:0000259" key="10">
    <source>
        <dbReference type="Pfam" id="PF05922"/>
    </source>
</evidence>
<dbReference type="PROSITE" id="PS00137">
    <property type="entry name" value="SUBTILASE_HIS"/>
    <property type="match status" value="1"/>
</dbReference>
<proteinExistence type="inferred from homology"/>
<feature type="signal peptide" evidence="8">
    <location>
        <begin position="1"/>
        <end position="15"/>
    </location>
</feature>
<dbReference type="GO" id="GO:0005576">
    <property type="term" value="C:extracellular region"/>
    <property type="evidence" value="ECO:0007669"/>
    <property type="project" value="UniProtKB-ARBA"/>
</dbReference>
<dbReference type="AlphaFoldDB" id="A0A9P4WXU4"/>
<dbReference type="InterPro" id="IPR015500">
    <property type="entry name" value="Peptidase_S8_subtilisin-rel"/>
</dbReference>
<dbReference type="PROSITE" id="PS51892">
    <property type="entry name" value="SUBTILASE"/>
    <property type="match status" value="1"/>
</dbReference>
<keyword evidence="2 6" id="KW-0645">Protease</keyword>
<reference evidence="11" key="1">
    <citation type="submission" date="2019-04" db="EMBL/GenBank/DDBJ databases">
        <title>Sequencing of skin fungus with MAO and IRED activity.</title>
        <authorList>
            <person name="Marsaioli A.J."/>
            <person name="Bonatto J.M.C."/>
            <person name="Reis Junior O."/>
        </authorList>
    </citation>
    <scope>NUCLEOTIDE SEQUENCE</scope>
    <source>
        <strain evidence="11">28M1</strain>
    </source>
</reference>
<dbReference type="InterPro" id="IPR023828">
    <property type="entry name" value="Peptidase_S8_Ser-AS"/>
</dbReference>
<dbReference type="InterPro" id="IPR000209">
    <property type="entry name" value="Peptidase_S8/S53_dom"/>
</dbReference>
<comment type="similarity">
    <text evidence="1 6 7">Belongs to the peptidase S8 family.</text>
</comment>
<dbReference type="Pfam" id="PF00082">
    <property type="entry name" value="Peptidase_S8"/>
    <property type="match status" value="1"/>
</dbReference>
<comment type="caution">
    <text evidence="11">The sequence shown here is derived from an EMBL/GenBank/DDBJ whole genome shotgun (WGS) entry which is preliminary data.</text>
</comment>
<dbReference type="CDD" id="cd04077">
    <property type="entry name" value="Peptidases_S8_PCSK9_ProteinaseK_like"/>
    <property type="match status" value="1"/>
</dbReference>
<name>A0A9P4WXU4_9PLEO</name>
<gene>
    <name evidence="11" type="primary">SUB7_2</name>
    <name evidence="11" type="ORF">E8E12_010228</name>
</gene>
<evidence type="ECO:0000256" key="1">
    <source>
        <dbReference type="ARBA" id="ARBA00011073"/>
    </source>
</evidence>